<comment type="caution">
    <text evidence="3">The sequence shown here is derived from an EMBL/GenBank/DDBJ whole genome shotgun (WGS) entry which is preliminary data.</text>
</comment>
<evidence type="ECO:0000256" key="1">
    <source>
        <dbReference type="SAM" id="MobiDB-lite"/>
    </source>
</evidence>
<protein>
    <submittedName>
        <fullName evidence="3">Fermitin-like protein</fullName>
    </submittedName>
</protein>
<feature type="domain" description="FERM central" evidence="2">
    <location>
        <begin position="51"/>
        <end position="122"/>
    </location>
</feature>
<dbReference type="PANTHER" id="PTHR16160:SF13">
    <property type="entry name" value="FERMITIN 2-RELATED"/>
    <property type="match status" value="1"/>
</dbReference>
<organism evidence="3 4">
    <name type="scientific">Euroglyphus maynei</name>
    <name type="common">Mayne's house dust mite</name>
    <dbReference type="NCBI Taxonomy" id="6958"/>
    <lineage>
        <taxon>Eukaryota</taxon>
        <taxon>Metazoa</taxon>
        <taxon>Ecdysozoa</taxon>
        <taxon>Arthropoda</taxon>
        <taxon>Chelicerata</taxon>
        <taxon>Arachnida</taxon>
        <taxon>Acari</taxon>
        <taxon>Acariformes</taxon>
        <taxon>Sarcoptiformes</taxon>
        <taxon>Astigmata</taxon>
        <taxon>Psoroptidia</taxon>
        <taxon>Analgoidea</taxon>
        <taxon>Pyroglyphidae</taxon>
        <taxon>Pyroglyphinae</taxon>
        <taxon>Euroglyphus</taxon>
    </lineage>
</organism>
<evidence type="ECO:0000313" key="4">
    <source>
        <dbReference type="Proteomes" id="UP000194236"/>
    </source>
</evidence>
<accession>A0A1Y3BIG6</accession>
<dbReference type="AlphaFoldDB" id="A0A1Y3BIG6"/>
<feature type="region of interest" description="Disordered" evidence="1">
    <location>
        <begin position="98"/>
        <end position="128"/>
    </location>
</feature>
<dbReference type="Gene3D" id="2.30.29.30">
    <property type="entry name" value="Pleckstrin-homology domain (PH domain)/Phosphotyrosine-binding domain (PTB)"/>
    <property type="match status" value="1"/>
</dbReference>
<dbReference type="Gene3D" id="1.20.80.10">
    <property type="match status" value="1"/>
</dbReference>
<feature type="non-terminal residue" evidence="3">
    <location>
        <position position="1"/>
    </location>
</feature>
<evidence type="ECO:0000313" key="3">
    <source>
        <dbReference type="EMBL" id="OTF80719.1"/>
    </source>
</evidence>
<reference evidence="3 4" key="1">
    <citation type="submission" date="2017-03" db="EMBL/GenBank/DDBJ databases">
        <title>Genome Survey of Euroglyphus maynei.</title>
        <authorList>
            <person name="Arlian L.G."/>
            <person name="Morgan M.S."/>
            <person name="Rider S.D."/>
        </authorList>
    </citation>
    <scope>NUCLEOTIDE SEQUENCE [LARGE SCALE GENOMIC DNA]</scope>
    <source>
        <strain evidence="3">Arlian Lab</strain>
        <tissue evidence="3">Whole body</tissue>
    </source>
</reference>
<gene>
    <name evidence="3" type="ORF">BLA29_009563</name>
</gene>
<dbReference type="InterPro" id="IPR037843">
    <property type="entry name" value="Kindlin/fermitin"/>
</dbReference>
<name>A0A1Y3BIG6_EURMA</name>
<dbReference type="Pfam" id="PF00373">
    <property type="entry name" value="FERM_M"/>
    <property type="match status" value="1"/>
</dbReference>
<sequence length="267" mass="30406">NTLLPHPKSSIQKARLNSAWLNSSISLFEQDVCENDLLLLKVKYYAFHELKSSELTRVNYLYENLKRNILQEEISCTEDEMYTLAAIMLQVSYCSGENGPNKRNGHNRQYSPKMNGNGYNHHHHHNGNGINGSISSNDIIVDEVDCALETLEKELQTTSLGVGEKANGKIQIPTLEDRLKISCQKIKNATSTLARIRSTITGDRTYYTIFRDTTLYAYRAQDFDQNSMNPAKEPEITLNMMVCEVNPDVLASQQRYCFRIIDSRRGS</sequence>
<dbReference type="InterPro" id="IPR011993">
    <property type="entry name" value="PH-like_dom_sf"/>
</dbReference>
<dbReference type="InterPro" id="IPR014352">
    <property type="entry name" value="FERM/acyl-CoA-bd_prot_sf"/>
</dbReference>
<dbReference type="GO" id="GO:0030055">
    <property type="term" value="C:cell-substrate junction"/>
    <property type="evidence" value="ECO:0007669"/>
    <property type="project" value="TreeGrafter"/>
</dbReference>
<dbReference type="InterPro" id="IPR019748">
    <property type="entry name" value="FERM_central"/>
</dbReference>
<dbReference type="OrthoDB" id="6511967at2759"/>
<dbReference type="GO" id="GO:0005178">
    <property type="term" value="F:integrin binding"/>
    <property type="evidence" value="ECO:0007669"/>
    <property type="project" value="TreeGrafter"/>
</dbReference>
<dbReference type="PANTHER" id="PTHR16160">
    <property type="entry name" value="FERMITIN 2-RELATED"/>
    <property type="match status" value="1"/>
</dbReference>
<dbReference type="GO" id="GO:0007160">
    <property type="term" value="P:cell-matrix adhesion"/>
    <property type="evidence" value="ECO:0007669"/>
    <property type="project" value="TreeGrafter"/>
</dbReference>
<dbReference type="CDD" id="cd14473">
    <property type="entry name" value="FERM_B-lobe"/>
    <property type="match status" value="1"/>
</dbReference>
<proteinExistence type="predicted"/>
<dbReference type="EMBL" id="MUJZ01016879">
    <property type="protein sequence ID" value="OTF80719.1"/>
    <property type="molecule type" value="Genomic_DNA"/>
</dbReference>
<keyword evidence="4" id="KW-1185">Reference proteome</keyword>
<dbReference type="GO" id="GO:0007229">
    <property type="term" value="P:integrin-mediated signaling pathway"/>
    <property type="evidence" value="ECO:0007669"/>
    <property type="project" value="InterPro"/>
</dbReference>
<feature type="non-terminal residue" evidence="3">
    <location>
        <position position="267"/>
    </location>
</feature>
<dbReference type="Proteomes" id="UP000194236">
    <property type="component" value="Unassembled WGS sequence"/>
</dbReference>
<evidence type="ECO:0000259" key="2">
    <source>
        <dbReference type="Pfam" id="PF00373"/>
    </source>
</evidence>
<dbReference type="InterPro" id="IPR035963">
    <property type="entry name" value="FERM_2"/>
</dbReference>
<dbReference type="SUPFAM" id="SSF47031">
    <property type="entry name" value="Second domain of FERM"/>
    <property type="match status" value="1"/>
</dbReference>